<evidence type="ECO:0000313" key="3">
    <source>
        <dbReference type="Proteomes" id="UP000460318"/>
    </source>
</evidence>
<dbReference type="PANTHER" id="PTHR42815">
    <property type="entry name" value="FAD-BINDING, PUTATIVE (AFU_ORTHOLOGUE AFUA_6G07600)-RELATED"/>
    <property type="match status" value="1"/>
</dbReference>
<keyword evidence="3" id="KW-1185">Reference proteome</keyword>
<reference evidence="2 3" key="1">
    <citation type="submission" date="2019-12" db="EMBL/GenBank/DDBJ databases">
        <title>Paenibacillus sp. nov., an endophytic bacterium isolated from the stem of Dendrobium.</title>
        <authorList>
            <person name="Zhao R."/>
        </authorList>
    </citation>
    <scope>NUCLEOTIDE SEQUENCE [LARGE SCALE GENOMIC DNA]</scope>
    <source>
        <strain evidence="2 3">HJL G12</strain>
    </source>
</reference>
<dbReference type="AlphaFoldDB" id="A0A7X3IG27"/>
<dbReference type="Gene3D" id="2.30.110.10">
    <property type="entry name" value="Electron Transport, Fmn-binding Protein, Chain A"/>
    <property type="match status" value="1"/>
</dbReference>
<dbReference type="PANTHER" id="PTHR42815:SF2">
    <property type="entry name" value="FAD-BINDING, PUTATIVE (AFU_ORTHOLOGUE AFUA_6G07600)-RELATED"/>
    <property type="match status" value="1"/>
</dbReference>
<dbReference type="InterPro" id="IPR024029">
    <property type="entry name" value="Pyridox_Oxase_FMN-dep"/>
</dbReference>
<dbReference type="Pfam" id="PF01243">
    <property type="entry name" value="PNPOx_N"/>
    <property type="match status" value="1"/>
</dbReference>
<dbReference type="NCBIfam" id="TIGR04025">
    <property type="entry name" value="PPOX_FMN_DR2398"/>
    <property type="match status" value="1"/>
</dbReference>
<sequence>MGKFQDILQSEEELEQLAGKPGDLARHKVIASLDEHCRGFIAQSPLVFISTSGTGGTCDCSPRGDSPGFAYILDDQHLVLPERPGNRRYDSLRNLLINPHIGLIFIIPGLEETLRINGKGYIIRDRDVMEHMSAQGKVPSAGIGVEVEECYIHCAKAFKRSKLWQPDTWPSKETLPDPASMIAAHAGRLRVSRSEVQASLTESYEKRLY</sequence>
<dbReference type="RefSeq" id="WP_160496795.1">
    <property type="nucleotide sequence ID" value="NZ_WUBI01000001.1"/>
</dbReference>
<dbReference type="InterPro" id="IPR012349">
    <property type="entry name" value="Split_barrel_FMN-bd"/>
</dbReference>
<dbReference type="Proteomes" id="UP000460318">
    <property type="component" value="Unassembled WGS sequence"/>
</dbReference>
<organism evidence="2 3">
    <name type="scientific">Paenibacillus dendrobii</name>
    <dbReference type="NCBI Taxonomy" id="2691084"/>
    <lineage>
        <taxon>Bacteria</taxon>
        <taxon>Bacillati</taxon>
        <taxon>Bacillota</taxon>
        <taxon>Bacilli</taxon>
        <taxon>Bacillales</taxon>
        <taxon>Paenibacillaceae</taxon>
        <taxon>Paenibacillus</taxon>
    </lineage>
</organism>
<proteinExistence type="predicted"/>
<dbReference type="InterPro" id="IPR011576">
    <property type="entry name" value="Pyridox_Oxase_N"/>
</dbReference>
<accession>A0A7X3IG27</accession>
<protein>
    <submittedName>
        <fullName evidence="2">Pyridoxamine 5'-phosphate oxidase family protein</fullName>
    </submittedName>
</protein>
<dbReference type="SUPFAM" id="SSF50475">
    <property type="entry name" value="FMN-binding split barrel"/>
    <property type="match status" value="1"/>
</dbReference>
<gene>
    <name evidence="2" type="ORF">GRF59_06480</name>
</gene>
<comment type="caution">
    <text evidence="2">The sequence shown here is derived from an EMBL/GenBank/DDBJ whole genome shotgun (WGS) entry which is preliminary data.</text>
</comment>
<evidence type="ECO:0000259" key="1">
    <source>
        <dbReference type="Pfam" id="PF01243"/>
    </source>
</evidence>
<dbReference type="EMBL" id="WUBI01000001">
    <property type="protein sequence ID" value="MWV43274.1"/>
    <property type="molecule type" value="Genomic_DNA"/>
</dbReference>
<name>A0A7X3IG27_9BACL</name>
<feature type="domain" description="Pyridoxamine 5'-phosphate oxidase N-terminal" evidence="1">
    <location>
        <begin position="33"/>
        <end position="154"/>
    </location>
</feature>
<evidence type="ECO:0000313" key="2">
    <source>
        <dbReference type="EMBL" id="MWV43274.1"/>
    </source>
</evidence>